<dbReference type="PANTHER" id="PTHR19136:SF81">
    <property type="entry name" value="MOLYBDENUM COFACTOR GUANYLYLTRANSFERASE"/>
    <property type="match status" value="1"/>
</dbReference>
<dbReference type="InterPro" id="IPR029044">
    <property type="entry name" value="Nucleotide-diphossugar_trans"/>
</dbReference>
<dbReference type="EMBL" id="JACRUO010000001">
    <property type="protein sequence ID" value="MBD3689052.1"/>
    <property type="molecule type" value="Genomic_DNA"/>
</dbReference>
<organism evidence="3 4">
    <name type="scientific">Nanchangia anserum</name>
    <dbReference type="NCBI Taxonomy" id="2692125"/>
    <lineage>
        <taxon>Bacteria</taxon>
        <taxon>Bacillati</taxon>
        <taxon>Actinomycetota</taxon>
        <taxon>Actinomycetes</taxon>
        <taxon>Actinomycetales</taxon>
        <taxon>Actinomycetaceae</taxon>
        <taxon>Nanchangia</taxon>
    </lineage>
</organism>
<gene>
    <name evidence="3" type="ORF">H8R10_02235</name>
</gene>
<name>A0A8I0GDV3_9ACTO</name>
<keyword evidence="4" id="KW-1185">Reference proteome</keyword>
<dbReference type="Proteomes" id="UP000627538">
    <property type="component" value="Unassembled WGS sequence"/>
</dbReference>
<accession>A0A8I0GDV3</accession>
<sequence>MHEHAIILAGGSGERLGGVDKAAIRYRDHRLLDRLLAALSGIDTVVVAPPHVDVPAGVRWTLEEPPGGGPAAGIVWGLAAAGLLDDPVGCVGVFSVDSPIAPDIAADLFAVARSHPHVGAVACSPSGQRHHLLAVYPAPALVAAVRALAAQHPPATPWYAGVRDLAARRLTSGIAVEEVGYSDADMRDIDTPADAAAWGAHVPESY</sequence>
<reference evidence="3 4" key="1">
    <citation type="submission" date="2020-08" db="EMBL/GenBank/DDBJ databases">
        <title>Winkia gen. nov., sp. nov., isolated from faeces of the Anser albifrons in China.</title>
        <authorList>
            <person name="Liu Q."/>
        </authorList>
    </citation>
    <scope>NUCLEOTIDE SEQUENCE [LARGE SCALE GENOMIC DNA]</scope>
    <source>
        <strain evidence="3 4">C62</strain>
    </source>
</reference>
<dbReference type="Gene3D" id="3.90.550.10">
    <property type="entry name" value="Spore Coat Polysaccharide Biosynthesis Protein SpsA, Chain A"/>
    <property type="match status" value="1"/>
</dbReference>
<evidence type="ECO:0000313" key="3">
    <source>
        <dbReference type="EMBL" id="MBD3689052.1"/>
    </source>
</evidence>
<evidence type="ECO:0000256" key="1">
    <source>
        <dbReference type="ARBA" id="ARBA00022679"/>
    </source>
</evidence>
<feature type="domain" description="MobA-like NTP transferase" evidence="2">
    <location>
        <begin position="5"/>
        <end position="151"/>
    </location>
</feature>
<dbReference type="Pfam" id="PF12804">
    <property type="entry name" value="NTP_transf_3"/>
    <property type="match status" value="1"/>
</dbReference>
<keyword evidence="1 3" id="KW-0808">Transferase</keyword>
<protein>
    <submittedName>
        <fullName evidence="3">NTP transferase domain-containing protein</fullName>
    </submittedName>
</protein>
<dbReference type="AlphaFoldDB" id="A0A8I0GDV3"/>
<proteinExistence type="predicted"/>
<dbReference type="SUPFAM" id="SSF53448">
    <property type="entry name" value="Nucleotide-diphospho-sugar transferases"/>
    <property type="match status" value="1"/>
</dbReference>
<comment type="caution">
    <text evidence="3">The sequence shown here is derived from an EMBL/GenBank/DDBJ whole genome shotgun (WGS) entry which is preliminary data.</text>
</comment>
<dbReference type="RefSeq" id="WP_191071130.1">
    <property type="nucleotide sequence ID" value="NZ_CP060506.1"/>
</dbReference>
<dbReference type="GO" id="GO:0016779">
    <property type="term" value="F:nucleotidyltransferase activity"/>
    <property type="evidence" value="ECO:0007669"/>
    <property type="project" value="TreeGrafter"/>
</dbReference>
<dbReference type="PANTHER" id="PTHR19136">
    <property type="entry name" value="MOLYBDENUM COFACTOR GUANYLYLTRANSFERASE"/>
    <property type="match status" value="1"/>
</dbReference>
<dbReference type="InterPro" id="IPR025877">
    <property type="entry name" value="MobA-like_NTP_Trfase"/>
</dbReference>
<evidence type="ECO:0000313" key="4">
    <source>
        <dbReference type="Proteomes" id="UP000627538"/>
    </source>
</evidence>
<evidence type="ECO:0000259" key="2">
    <source>
        <dbReference type="Pfam" id="PF12804"/>
    </source>
</evidence>